<protein>
    <recommendedName>
        <fullName evidence="3">3-keto-disaccharide hydrolase domain-containing protein</fullName>
    </recommendedName>
</protein>
<evidence type="ECO:0000313" key="2">
    <source>
        <dbReference type="Proteomes" id="UP000537204"/>
    </source>
</evidence>
<dbReference type="Gene3D" id="2.60.120.560">
    <property type="entry name" value="Exo-inulinase, domain 1"/>
    <property type="match status" value="1"/>
</dbReference>
<dbReference type="AlphaFoldDB" id="A0A7W8ZPN0"/>
<name>A0A7W8ZPN0_9SPHI</name>
<organism evidence="1 2">
    <name type="scientific">Pedobacter cryoconitis</name>
    <dbReference type="NCBI Taxonomy" id="188932"/>
    <lineage>
        <taxon>Bacteria</taxon>
        <taxon>Pseudomonadati</taxon>
        <taxon>Bacteroidota</taxon>
        <taxon>Sphingobacteriia</taxon>
        <taxon>Sphingobacteriales</taxon>
        <taxon>Sphingobacteriaceae</taxon>
        <taxon>Pedobacter</taxon>
    </lineage>
</organism>
<comment type="caution">
    <text evidence="1">The sequence shown here is derived from an EMBL/GenBank/DDBJ whole genome shotgun (WGS) entry which is preliminary data.</text>
</comment>
<accession>A0A7W8ZPN0</accession>
<evidence type="ECO:0000313" key="1">
    <source>
        <dbReference type="EMBL" id="MBB5637710.1"/>
    </source>
</evidence>
<gene>
    <name evidence="1" type="ORF">HDE68_003635</name>
</gene>
<dbReference type="EMBL" id="JACHCE010000006">
    <property type="protein sequence ID" value="MBB5637710.1"/>
    <property type="molecule type" value="Genomic_DNA"/>
</dbReference>
<evidence type="ECO:0008006" key="3">
    <source>
        <dbReference type="Google" id="ProtNLM"/>
    </source>
</evidence>
<sequence>MNGNYYFKIFFIFFFSAGTCVAQQNINYDLSTALKQHKLLFDAKQSVTLIEDHPMHGVSANGIVWLGDTEFSTGTIDIDLRGKDIFQQSFLGIAIGPDTTTYEAVYFRPFNFQSTDEIRRNHTVQYISHPDYPWEKLRDEFPLVYEHATKPFPLAKDWFHAKIVIDKDEISVYVNHSSAISLHVKRLNKIQKGMLGLWTYGLKGDFVNLKITNTE</sequence>
<dbReference type="Proteomes" id="UP000537204">
    <property type="component" value="Unassembled WGS sequence"/>
</dbReference>
<dbReference type="RefSeq" id="WP_183883578.1">
    <property type="nucleotide sequence ID" value="NZ_JACHCE010000006.1"/>
</dbReference>
<reference evidence="1 2" key="1">
    <citation type="submission" date="2020-08" db="EMBL/GenBank/DDBJ databases">
        <title>Genomic Encyclopedia of Type Strains, Phase IV (KMG-V): Genome sequencing to study the core and pangenomes of soil and plant-associated prokaryotes.</title>
        <authorList>
            <person name="Whitman W."/>
        </authorList>
    </citation>
    <scope>NUCLEOTIDE SEQUENCE [LARGE SCALE GENOMIC DNA]</scope>
    <source>
        <strain evidence="1 2">S3M1</strain>
    </source>
</reference>
<proteinExistence type="predicted"/>